<name>A7EPK4_SCLS1</name>
<accession>A7EPK4</accession>
<organism evidence="1 2">
    <name type="scientific">Sclerotinia sclerotiorum (strain ATCC 18683 / 1980 / Ss-1)</name>
    <name type="common">White mold</name>
    <name type="synonym">Whetzelinia sclerotiorum</name>
    <dbReference type="NCBI Taxonomy" id="665079"/>
    <lineage>
        <taxon>Eukaryota</taxon>
        <taxon>Fungi</taxon>
        <taxon>Dikarya</taxon>
        <taxon>Ascomycota</taxon>
        <taxon>Pezizomycotina</taxon>
        <taxon>Leotiomycetes</taxon>
        <taxon>Helotiales</taxon>
        <taxon>Sclerotiniaceae</taxon>
        <taxon>Sclerotinia</taxon>
    </lineage>
</organism>
<dbReference type="Proteomes" id="UP000001312">
    <property type="component" value="Unassembled WGS sequence"/>
</dbReference>
<dbReference type="GeneID" id="5487904"/>
<dbReference type="KEGG" id="ssl:SS1G_07253"/>
<proteinExistence type="predicted"/>
<keyword evidence="2" id="KW-1185">Reference proteome</keyword>
<dbReference type="AlphaFoldDB" id="A7EPK4"/>
<dbReference type="RefSeq" id="XP_001591807.1">
    <property type="nucleotide sequence ID" value="XM_001591757.1"/>
</dbReference>
<dbReference type="InParanoid" id="A7EPK4"/>
<evidence type="ECO:0000313" key="1">
    <source>
        <dbReference type="EMBL" id="EDO04770.1"/>
    </source>
</evidence>
<gene>
    <name evidence="1" type="ORF">SS1G_07253</name>
</gene>
<protein>
    <submittedName>
        <fullName evidence="1">Uncharacterized protein</fullName>
    </submittedName>
</protein>
<evidence type="ECO:0000313" key="2">
    <source>
        <dbReference type="Proteomes" id="UP000001312"/>
    </source>
</evidence>
<dbReference type="EMBL" id="CH476629">
    <property type="protein sequence ID" value="EDO04770.1"/>
    <property type="molecule type" value="Genomic_DNA"/>
</dbReference>
<dbReference type="HOGENOM" id="CLU_3279771_0_0_1"/>
<sequence length="41" mass="4468">MADEVGAKTDELWQVVSQTLMPCSHGSTYFPLANPGLNFIV</sequence>
<reference evidence="2" key="1">
    <citation type="journal article" date="2011" name="PLoS Genet.">
        <title>Genomic analysis of the necrotrophic fungal pathogens Sclerotinia sclerotiorum and Botrytis cinerea.</title>
        <authorList>
            <person name="Amselem J."/>
            <person name="Cuomo C.A."/>
            <person name="van Kan J.A."/>
            <person name="Viaud M."/>
            <person name="Benito E.P."/>
            <person name="Couloux A."/>
            <person name="Coutinho P.M."/>
            <person name="de Vries R.P."/>
            <person name="Dyer P.S."/>
            <person name="Fillinger S."/>
            <person name="Fournier E."/>
            <person name="Gout L."/>
            <person name="Hahn M."/>
            <person name="Kohn L."/>
            <person name="Lapalu N."/>
            <person name="Plummer K.M."/>
            <person name="Pradier J.M."/>
            <person name="Quevillon E."/>
            <person name="Sharon A."/>
            <person name="Simon A."/>
            <person name="ten Have A."/>
            <person name="Tudzynski B."/>
            <person name="Tudzynski P."/>
            <person name="Wincker P."/>
            <person name="Andrew M."/>
            <person name="Anthouard V."/>
            <person name="Beever R.E."/>
            <person name="Beffa R."/>
            <person name="Benoit I."/>
            <person name="Bouzid O."/>
            <person name="Brault B."/>
            <person name="Chen Z."/>
            <person name="Choquer M."/>
            <person name="Collemare J."/>
            <person name="Cotton P."/>
            <person name="Danchin E.G."/>
            <person name="Da Silva C."/>
            <person name="Gautier A."/>
            <person name="Giraud C."/>
            <person name="Giraud T."/>
            <person name="Gonzalez C."/>
            <person name="Grossetete S."/>
            <person name="Guldener U."/>
            <person name="Henrissat B."/>
            <person name="Howlett B.J."/>
            <person name="Kodira C."/>
            <person name="Kretschmer M."/>
            <person name="Lappartient A."/>
            <person name="Leroch M."/>
            <person name="Levis C."/>
            <person name="Mauceli E."/>
            <person name="Neuveglise C."/>
            <person name="Oeser B."/>
            <person name="Pearson M."/>
            <person name="Poulain J."/>
            <person name="Poussereau N."/>
            <person name="Quesneville H."/>
            <person name="Rascle C."/>
            <person name="Schumacher J."/>
            <person name="Segurens B."/>
            <person name="Sexton A."/>
            <person name="Silva E."/>
            <person name="Sirven C."/>
            <person name="Soanes D.M."/>
            <person name="Talbot N.J."/>
            <person name="Templeton M."/>
            <person name="Yandava C."/>
            <person name="Yarden O."/>
            <person name="Zeng Q."/>
            <person name="Rollins J.A."/>
            <person name="Lebrun M.H."/>
            <person name="Dickman M."/>
        </authorList>
    </citation>
    <scope>NUCLEOTIDE SEQUENCE [LARGE SCALE GENOMIC DNA]</scope>
    <source>
        <strain evidence="2">ATCC 18683 / 1980 / Ss-1</strain>
    </source>
</reference>